<protein>
    <submittedName>
        <fullName evidence="1">Uncharacterized protein</fullName>
    </submittedName>
</protein>
<evidence type="ECO:0000313" key="1">
    <source>
        <dbReference type="EMBL" id="MFC5064703.1"/>
    </source>
</evidence>
<proteinExistence type="predicted"/>
<comment type="caution">
    <text evidence="1">The sequence shown here is derived from an EMBL/GenBank/DDBJ whole genome shotgun (WGS) entry which is preliminary data.</text>
</comment>
<feature type="non-terminal residue" evidence="1">
    <location>
        <position position="301"/>
    </location>
</feature>
<organism evidence="1 2">
    <name type="scientific">Actinomycetospora atypica</name>
    <dbReference type="NCBI Taxonomy" id="1290095"/>
    <lineage>
        <taxon>Bacteria</taxon>
        <taxon>Bacillati</taxon>
        <taxon>Actinomycetota</taxon>
        <taxon>Actinomycetes</taxon>
        <taxon>Pseudonocardiales</taxon>
        <taxon>Pseudonocardiaceae</taxon>
        <taxon>Actinomycetospora</taxon>
    </lineage>
</organism>
<name>A0ABV9YPV4_9PSEU</name>
<dbReference type="EMBL" id="JBHSIV010000025">
    <property type="protein sequence ID" value="MFC5064703.1"/>
    <property type="molecule type" value="Genomic_DNA"/>
</dbReference>
<dbReference type="Proteomes" id="UP001595947">
    <property type="component" value="Unassembled WGS sequence"/>
</dbReference>
<sequence>MTSPERAALDAELSAAEDAVVRASASLVDLEAHPGHRLLAPGGFTGVSAQRREQTLATVAELHRDLALYRAAVAAAREARGTRSRPTAEELAAAHRALHDDTVTVSEEAVPLQRRGLLGPTSQVTRTSADALLARMTAAFDAATAVVAAVAAVWDAVAAQLEPLEREVAGLRAEGASAGLEPLAERLQALRSAVLTDPLAHAGTATPVDPAAVAEVAEGVTGVRAALGESRELRTGLEGRVAALTARVDALAAREAEVVAVAAEVGRAITSTPGLPVPGRRAPEMRAAVREAHDDARAGRG</sequence>
<gene>
    <name evidence="1" type="ORF">ACFPBZ_20945</name>
</gene>
<accession>A0ABV9YPV4</accession>
<evidence type="ECO:0000313" key="2">
    <source>
        <dbReference type="Proteomes" id="UP001595947"/>
    </source>
</evidence>
<keyword evidence="2" id="KW-1185">Reference proteome</keyword>
<reference evidence="2" key="1">
    <citation type="journal article" date="2019" name="Int. J. Syst. Evol. Microbiol.">
        <title>The Global Catalogue of Microorganisms (GCM) 10K type strain sequencing project: providing services to taxonomists for standard genome sequencing and annotation.</title>
        <authorList>
            <consortium name="The Broad Institute Genomics Platform"/>
            <consortium name="The Broad Institute Genome Sequencing Center for Infectious Disease"/>
            <person name="Wu L."/>
            <person name="Ma J."/>
        </authorList>
    </citation>
    <scope>NUCLEOTIDE SEQUENCE [LARGE SCALE GENOMIC DNA]</scope>
    <source>
        <strain evidence="2">CGMCC 4.7093</strain>
    </source>
</reference>